<dbReference type="InterPro" id="IPR009553">
    <property type="entry name" value="DUF1173"/>
</dbReference>
<feature type="region of interest" description="Disordered" evidence="1">
    <location>
        <begin position="112"/>
        <end position="136"/>
    </location>
</feature>
<feature type="region of interest" description="Disordered" evidence="1">
    <location>
        <begin position="392"/>
        <end position="427"/>
    </location>
</feature>
<evidence type="ECO:0000313" key="3">
    <source>
        <dbReference type="Proteomes" id="UP000586093"/>
    </source>
</evidence>
<organism evidence="2 3">
    <name type="scientific">Aquariibacter albus</name>
    <dbReference type="NCBI Taxonomy" id="2759899"/>
    <lineage>
        <taxon>Bacteria</taxon>
        <taxon>Pseudomonadati</taxon>
        <taxon>Pseudomonadota</taxon>
        <taxon>Betaproteobacteria</taxon>
        <taxon>Burkholderiales</taxon>
        <taxon>Sphaerotilaceae</taxon>
        <taxon>Aquariibacter</taxon>
    </lineage>
</organism>
<name>A0A839HSS0_9BURK</name>
<comment type="caution">
    <text evidence="2">The sequence shown here is derived from an EMBL/GenBank/DDBJ whole genome shotgun (WGS) entry which is preliminary data.</text>
</comment>
<dbReference type="AlphaFoldDB" id="A0A839HSS0"/>
<keyword evidence="3" id="KW-1185">Reference proteome</keyword>
<evidence type="ECO:0000256" key="1">
    <source>
        <dbReference type="SAM" id="MobiDB-lite"/>
    </source>
</evidence>
<dbReference type="EMBL" id="JACIVI010000001">
    <property type="protein sequence ID" value="MBB1160904.1"/>
    <property type="molecule type" value="Genomic_DNA"/>
</dbReference>
<evidence type="ECO:0000313" key="2">
    <source>
        <dbReference type="EMBL" id="MBB1160904.1"/>
    </source>
</evidence>
<gene>
    <name evidence="2" type="ORF">H4F90_02785</name>
</gene>
<dbReference type="Pfam" id="PF06666">
    <property type="entry name" value="DUF1173"/>
    <property type="match status" value="1"/>
</dbReference>
<protein>
    <submittedName>
        <fullName evidence="2">DUF1173 domain-containing protein</fullName>
    </submittedName>
</protein>
<proteinExistence type="predicted"/>
<sequence>MPAQGITAPAAVYEIAGRRFEIGSRGFADAIADAHAGHQRPRCLCQAEGVEMYVARLGEGYIVKRMPDTGSHHASDCPSYEPPAEVSGLGQVLGSAITEDPDTGETTLKLDFPLSKMPGGSQMPPTGGDSDSVTSDGTKLSLRGLLHYLWDQAELTRWHPGFAGKRTWATVRRHLLQAADHKLARGDALRNRLYVPEPFSIAEREAINARRLAQWQHAVGVPGKAQHLMLLIGEVKEIVPARYGFKAVVKHMPDQAFAIDEQLYRRLGRRFERELALWGASDDIHLVTIATFGVGRAGVPAIQELCLMPVTRQWLPVADGFEKQLLDRLVGETRCFVKGLHYNLGRGDRIASAVLTDCEGPAPMLLIGPADADESSPGPENGAAGVAPIWTWRRSGEPMPPLPLPRIHSPRTAPTQAEQASRTARAG</sequence>
<reference evidence="2 3" key="1">
    <citation type="submission" date="2020-08" db="EMBL/GenBank/DDBJ databases">
        <title>Aquariorum lacteus gen. nov., sp. nov., a new member of the family Comamonadaceae, isolated from freshwater aquarium.</title>
        <authorList>
            <person name="Chun S.-J."/>
        </authorList>
    </citation>
    <scope>NUCLEOTIDE SEQUENCE [LARGE SCALE GENOMIC DNA]</scope>
    <source>
        <strain evidence="2 3">SJAQ100</strain>
    </source>
</reference>
<accession>A0A839HSS0</accession>
<dbReference type="Proteomes" id="UP000586093">
    <property type="component" value="Unassembled WGS sequence"/>
</dbReference>
<feature type="compositionally biased region" description="Polar residues" evidence="1">
    <location>
        <begin position="412"/>
        <end position="427"/>
    </location>
</feature>